<evidence type="ECO:0000256" key="2">
    <source>
        <dbReference type="ARBA" id="ARBA00022448"/>
    </source>
</evidence>
<dbReference type="GO" id="GO:0016020">
    <property type="term" value="C:membrane"/>
    <property type="evidence" value="ECO:0007669"/>
    <property type="project" value="UniProtKB-SubCell"/>
</dbReference>
<gene>
    <name evidence="7" type="ORF">D0Z08_31490</name>
</gene>
<dbReference type="PANTHER" id="PTHR45649:SF26">
    <property type="entry name" value="OS04G0435100 PROTEIN"/>
    <property type="match status" value="1"/>
</dbReference>
<feature type="transmembrane region" description="Helical" evidence="6">
    <location>
        <begin position="147"/>
        <end position="175"/>
    </location>
</feature>
<evidence type="ECO:0000256" key="1">
    <source>
        <dbReference type="ARBA" id="ARBA00004141"/>
    </source>
</evidence>
<accession>A0A417XRK5</accession>
<feature type="transmembrane region" description="Helical" evidence="6">
    <location>
        <begin position="76"/>
        <end position="99"/>
    </location>
</feature>
<dbReference type="InterPro" id="IPR002293">
    <property type="entry name" value="AA/rel_permease1"/>
</dbReference>
<feature type="transmembrane region" description="Helical" evidence="6">
    <location>
        <begin position="424"/>
        <end position="444"/>
    </location>
</feature>
<evidence type="ECO:0000256" key="3">
    <source>
        <dbReference type="ARBA" id="ARBA00022692"/>
    </source>
</evidence>
<sequence>MPLAVRYRERSDHAVARNTIDAMVYARDTHGSACAAIICRVINIAPSGGAPVSQAPPSARDADQSDARRDFSLRSVFGVAFAFISPIIALYAIFNLGVLTAGPSFWWAFPVVLAGQTLVALVFGELSSRWPEEGGVFAWARRLGGGGVGWVAGWGYSWTLVCLNAAAAFAASSFAIELLGLDSSSNVVRLALAAGFIVLATLVNCFDRRLLKAFIAVSISCEVIGSLYVGTVLLVFHRNNDFSSLVSGFSDGGSSFLTGPFLAAVALAGWALIGFESAADLAAEVRDPERSVPLAQIASLVLVAATVMYACAGLILAVPDWGAVTSGDVGDAIMDTISAEMGASLVTPIMVVVCIGFLAGIAAVSAALSRSVHAMATHRALPGAEWLSRHSVRDELPRNALVLTSVLTVALLIFSVWAGFYDVMISMSTGGFYIAFLIPVLALLWHRSRGLWQPGVFRLGRASLAVNVAAAIWLTFEVINISWPRDIGLAWYVEWGCLLMYGVLGVLGAIVYLSTTRGDVSTDAAATPQQANND</sequence>
<dbReference type="PANTHER" id="PTHR45649">
    <property type="entry name" value="AMINO-ACID PERMEASE BAT1"/>
    <property type="match status" value="1"/>
</dbReference>
<evidence type="ECO:0000313" key="7">
    <source>
        <dbReference type="EMBL" id="RHW22419.1"/>
    </source>
</evidence>
<feature type="transmembrane region" description="Helical" evidence="6">
    <location>
        <begin position="464"/>
        <end position="483"/>
    </location>
</feature>
<comment type="caution">
    <text evidence="7">The sequence shown here is derived from an EMBL/GenBank/DDBJ whole genome shotgun (WGS) entry which is preliminary data.</text>
</comment>
<dbReference type="PIRSF" id="PIRSF006060">
    <property type="entry name" value="AA_transporter"/>
    <property type="match status" value="1"/>
</dbReference>
<dbReference type="Gene3D" id="1.20.1740.10">
    <property type="entry name" value="Amino acid/polyamine transporter I"/>
    <property type="match status" value="1"/>
</dbReference>
<protein>
    <submittedName>
        <fullName evidence="7">Amino acid permease</fullName>
    </submittedName>
</protein>
<keyword evidence="2" id="KW-0813">Transport</keyword>
<dbReference type="AlphaFoldDB" id="A0A417XRK5"/>
<evidence type="ECO:0000256" key="6">
    <source>
        <dbReference type="SAM" id="Phobius"/>
    </source>
</evidence>
<reference evidence="7 8" key="1">
    <citation type="submission" date="2018-09" db="EMBL/GenBank/DDBJ databases">
        <title>Genome sequencing of Nocardioides immobilis CCTCC AB 2017083 for comparison to Nocardioides silvaticus.</title>
        <authorList>
            <person name="Li C."/>
            <person name="Wang G."/>
        </authorList>
    </citation>
    <scope>NUCLEOTIDE SEQUENCE [LARGE SCALE GENOMIC DNA]</scope>
    <source>
        <strain evidence="7 8">CCTCC AB 2017083</strain>
    </source>
</reference>
<dbReference type="Proteomes" id="UP000283644">
    <property type="component" value="Unassembled WGS sequence"/>
</dbReference>
<proteinExistence type="predicted"/>
<keyword evidence="5 6" id="KW-0472">Membrane</keyword>
<feature type="transmembrane region" description="Helical" evidence="6">
    <location>
        <begin position="187"/>
        <end position="206"/>
    </location>
</feature>
<dbReference type="OrthoDB" id="8274074at2"/>
<dbReference type="Pfam" id="PF13520">
    <property type="entry name" value="AA_permease_2"/>
    <property type="match status" value="1"/>
</dbReference>
<evidence type="ECO:0000313" key="8">
    <source>
        <dbReference type="Proteomes" id="UP000283644"/>
    </source>
</evidence>
<dbReference type="GO" id="GO:0022857">
    <property type="term" value="F:transmembrane transporter activity"/>
    <property type="evidence" value="ECO:0007669"/>
    <property type="project" value="InterPro"/>
</dbReference>
<name>A0A417XRK5_9ACTN</name>
<evidence type="ECO:0000256" key="5">
    <source>
        <dbReference type="ARBA" id="ARBA00023136"/>
    </source>
</evidence>
<feature type="transmembrane region" description="Helical" evidence="6">
    <location>
        <begin position="399"/>
        <end position="418"/>
    </location>
</feature>
<keyword evidence="8" id="KW-1185">Reference proteome</keyword>
<evidence type="ECO:0000256" key="4">
    <source>
        <dbReference type="ARBA" id="ARBA00022989"/>
    </source>
</evidence>
<feature type="transmembrane region" description="Helical" evidence="6">
    <location>
        <begin position="105"/>
        <end position="126"/>
    </location>
</feature>
<feature type="transmembrane region" description="Helical" evidence="6">
    <location>
        <begin position="213"/>
        <end position="236"/>
    </location>
</feature>
<feature type="transmembrane region" description="Helical" evidence="6">
    <location>
        <begin position="256"/>
        <end position="273"/>
    </location>
</feature>
<keyword evidence="3 6" id="KW-0812">Transmembrane</keyword>
<dbReference type="EMBL" id="QXGH01000062">
    <property type="protein sequence ID" value="RHW22419.1"/>
    <property type="molecule type" value="Genomic_DNA"/>
</dbReference>
<feature type="transmembrane region" description="Helical" evidence="6">
    <location>
        <begin position="294"/>
        <end position="318"/>
    </location>
</feature>
<keyword evidence="4 6" id="KW-1133">Transmembrane helix</keyword>
<organism evidence="7 8">
    <name type="scientific">Nocardioides immobilis</name>
    <dbReference type="NCBI Taxonomy" id="2049295"/>
    <lineage>
        <taxon>Bacteria</taxon>
        <taxon>Bacillati</taxon>
        <taxon>Actinomycetota</taxon>
        <taxon>Actinomycetes</taxon>
        <taxon>Propionibacteriales</taxon>
        <taxon>Nocardioidaceae</taxon>
        <taxon>Nocardioides</taxon>
    </lineage>
</organism>
<feature type="transmembrane region" description="Helical" evidence="6">
    <location>
        <begin position="489"/>
        <end position="513"/>
    </location>
</feature>
<comment type="subcellular location">
    <subcellularLocation>
        <location evidence="1">Membrane</location>
        <topology evidence="1">Multi-pass membrane protein</topology>
    </subcellularLocation>
</comment>
<feature type="transmembrane region" description="Helical" evidence="6">
    <location>
        <begin position="345"/>
        <end position="369"/>
    </location>
</feature>